<feature type="transmembrane region" description="Helical" evidence="9">
    <location>
        <begin position="288"/>
        <end position="313"/>
    </location>
</feature>
<dbReference type="Pfam" id="PF00582">
    <property type="entry name" value="Usp"/>
    <property type="match status" value="1"/>
</dbReference>
<protein>
    <submittedName>
        <fullName evidence="12">Na+/H+ antiporter</fullName>
    </submittedName>
</protein>
<dbReference type="EMBL" id="CAIY01000054">
    <property type="protein sequence ID" value="CCH67706.1"/>
    <property type="molecule type" value="Genomic_DNA"/>
</dbReference>
<comment type="caution">
    <text evidence="12">The sequence shown here is derived from an EMBL/GenBank/DDBJ whole genome shotgun (WGS) entry which is preliminary data.</text>
</comment>
<dbReference type="STRING" id="1165094.RINTHH_15510"/>
<organism evidence="12 13">
    <name type="scientific">Richelia intracellularis HH01</name>
    <dbReference type="NCBI Taxonomy" id="1165094"/>
    <lineage>
        <taxon>Bacteria</taxon>
        <taxon>Bacillati</taxon>
        <taxon>Cyanobacteriota</taxon>
        <taxon>Cyanophyceae</taxon>
        <taxon>Nostocales</taxon>
        <taxon>Nostocaceae</taxon>
        <taxon>Richelia</taxon>
    </lineage>
</organism>
<dbReference type="PANTHER" id="PTHR43562:SF4">
    <property type="entry name" value="NA(+)_H(+) ANTIPORTER NHAS5"/>
    <property type="match status" value="1"/>
</dbReference>
<feature type="transmembrane region" description="Helical" evidence="9">
    <location>
        <begin position="157"/>
        <end position="181"/>
    </location>
</feature>
<keyword evidence="13" id="KW-1185">Reference proteome</keyword>
<evidence type="ECO:0000259" key="10">
    <source>
        <dbReference type="Pfam" id="PF00582"/>
    </source>
</evidence>
<evidence type="ECO:0000313" key="12">
    <source>
        <dbReference type="EMBL" id="CCH67706.1"/>
    </source>
</evidence>
<proteinExistence type="inferred from homology"/>
<feature type="transmembrane region" description="Helical" evidence="9">
    <location>
        <begin position="76"/>
        <end position="93"/>
    </location>
</feature>
<feature type="transmembrane region" description="Helical" evidence="9">
    <location>
        <begin position="125"/>
        <end position="145"/>
    </location>
</feature>
<evidence type="ECO:0000256" key="3">
    <source>
        <dbReference type="ARBA" id="ARBA00022448"/>
    </source>
</evidence>
<keyword evidence="8 9" id="KW-0472">Membrane</keyword>
<evidence type="ECO:0000256" key="9">
    <source>
        <dbReference type="SAM" id="Phobius"/>
    </source>
</evidence>
<feature type="transmembrane region" description="Helical" evidence="9">
    <location>
        <begin position="246"/>
        <end position="267"/>
    </location>
</feature>
<dbReference type="SUPFAM" id="SSF52402">
    <property type="entry name" value="Adenine nucleotide alpha hydrolases-like"/>
    <property type="match status" value="2"/>
</dbReference>
<evidence type="ECO:0000256" key="2">
    <source>
        <dbReference type="ARBA" id="ARBA00005551"/>
    </source>
</evidence>
<evidence type="ECO:0000259" key="11">
    <source>
        <dbReference type="Pfam" id="PF00999"/>
    </source>
</evidence>
<dbReference type="AlphaFoldDB" id="M1X5Z1"/>
<keyword evidence="4" id="KW-0050">Antiport</keyword>
<feature type="domain" description="UspA" evidence="10">
    <location>
        <begin position="478"/>
        <end position="609"/>
    </location>
</feature>
<reference evidence="12 13" key="1">
    <citation type="submission" date="2012-05" db="EMBL/GenBank/DDBJ databases">
        <authorList>
            <person name="Hilton J."/>
        </authorList>
    </citation>
    <scope>NUCLEOTIDE SEQUENCE [LARGE SCALE GENOMIC DNA]</scope>
    <source>
        <strain evidence="12 13">HH01</strain>
    </source>
</reference>
<evidence type="ECO:0000256" key="8">
    <source>
        <dbReference type="ARBA" id="ARBA00023136"/>
    </source>
</evidence>
<evidence type="ECO:0000256" key="6">
    <source>
        <dbReference type="ARBA" id="ARBA00022989"/>
    </source>
</evidence>
<evidence type="ECO:0000313" key="13">
    <source>
        <dbReference type="Proteomes" id="UP000053051"/>
    </source>
</evidence>
<keyword evidence="3" id="KW-0813">Transport</keyword>
<feature type="transmembrane region" description="Helical" evidence="9">
    <location>
        <begin position="362"/>
        <end position="384"/>
    </location>
</feature>
<dbReference type="Gene3D" id="3.40.50.12370">
    <property type="match status" value="1"/>
</dbReference>
<dbReference type="InterPro" id="IPR038770">
    <property type="entry name" value="Na+/solute_symporter_sf"/>
</dbReference>
<gene>
    <name evidence="12" type="ORF">RINTHH_15510</name>
</gene>
<feature type="transmembrane region" description="Helical" evidence="9">
    <location>
        <begin position="424"/>
        <end position="445"/>
    </location>
</feature>
<feature type="domain" description="Cation/H+ exchanger transmembrane" evidence="11">
    <location>
        <begin position="84"/>
        <end position="443"/>
    </location>
</feature>
<keyword evidence="5 9" id="KW-0812">Transmembrane</keyword>
<reference evidence="13" key="2">
    <citation type="submission" date="2016-01" db="EMBL/GenBank/DDBJ databases">
        <title>Diatom-associated endosymboitic cyanobacterium lacks core nitrogen metabolism enzymes.</title>
        <authorList>
            <person name="Hilton J.A."/>
            <person name="Foster R.A."/>
            <person name="Tripp H.J."/>
            <person name="Carter B.J."/>
            <person name="Zehr J.P."/>
            <person name="Villareal T.A."/>
        </authorList>
    </citation>
    <scope>NUCLEOTIDE SEQUENCE [LARGE SCALE GENOMIC DNA]</scope>
    <source>
        <strain evidence="13">HH01</strain>
    </source>
</reference>
<dbReference type="InterPro" id="IPR006153">
    <property type="entry name" value="Cation/H_exchanger_TM"/>
</dbReference>
<feature type="transmembrane region" description="Helical" evidence="9">
    <location>
        <begin position="333"/>
        <end position="355"/>
    </location>
</feature>
<keyword evidence="6 9" id="KW-1133">Transmembrane helix</keyword>
<dbReference type="Gene3D" id="1.20.1530.20">
    <property type="match status" value="1"/>
</dbReference>
<evidence type="ECO:0000256" key="4">
    <source>
        <dbReference type="ARBA" id="ARBA00022449"/>
    </source>
</evidence>
<feature type="transmembrane region" description="Helical" evidence="9">
    <location>
        <begin position="187"/>
        <end position="207"/>
    </location>
</feature>
<dbReference type="Pfam" id="PF00999">
    <property type="entry name" value="Na_H_Exchanger"/>
    <property type="match status" value="1"/>
</dbReference>
<name>M1X5Z1_9NOST</name>
<feature type="transmembrane region" description="Helical" evidence="9">
    <location>
        <begin position="214"/>
        <end position="240"/>
    </location>
</feature>
<feature type="transmembrane region" description="Helical" evidence="9">
    <location>
        <begin position="396"/>
        <end position="417"/>
    </location>
</feature>
<evidence type="ECO:0000256" key="1">
    <source>
        <dbReference type="ARBA" id="ARBA00004141"/>
    </source>
</evidence>
<accession>M1X5Z1</accession>
<dbReference type="PANTHER" id="PTHR43562">
    <property type="entry name" value="NAPA-TYPE SODIUM/HYDROGEN ANTIPORTER"/>
    <property type="match status" value="1"/>
</dbReference>
<evidence type="ECO:0000256" key="7">
    <source>
        <dbReference type="ARBA" id="ARBA00023065"/>
    </source>
</evidence>
<evidence type="ECO:0000256" key="5">
    <source>
        <dbReference type="ARBA" id="ARBA00022692"/>
    </source>
</evidence>
<dbReference type="GO" id="GO:1902600">
    <property type="term" value="P:proton transmembrane transport"/>
    <property type="evidence" value="ECO:0007669"/>
    <property type="project" value="InterPro"/>
</dbReference>
<sequence length="764" mass="84269">MNCLFIDFIDTEDSNTYLRMACSCLHKITSHGNFATWAFNSAKHTIASIHPNNAMDLKLQVPTPQSNFSRSGNEPFFPLVIVLLIILVIPILLKKLKLPGLVGLVLVGVFLGQFSSKLLPIQSSVVDLLSEIGLFYLMFVAGLETEIKLFRNYRNQLLGFGSLTFSVPLILGVIIALPFGLNWNQAVLIGSLLSSHTFLAYPIINYWGISRNEFVYVTAGATVFTNIGAVLLLAFCVATHEKELQFWQFIILINNLLIYCLVIFFGLERLGKEFFRRFGEDEVNHFLFILWTVFLAGVGAQIIGIEIIVGVFLAGLTVHNVIGSGPVKNKITFIGSALFIPIFFIKLGMLINVASFTESLSILWFTISVILGLIIGKLIAALVAKLLYRYKWQEMLIIWSLSIPKVGVTLSATLVGYRSGLLDINVFNSLIILVVFTCIIGPMIANQVPIGWNPALIADSGLIASDYTVPKTNINSLTIVVPIHNPQTQQYLIEMAALLARQTNGQIAPLAVTAATAHMDAQRLDNSIRRNEQILGRAIALSRVLDVKAEPLLRIDNTFAQGISRTAKERKANLILMGWGKRTSLRARLFGNVVDSVVWSSHCPVAVTRLVESPQKIQRILVPLGNLPAYSLYPVKFAQVLAETNQAQVTVLNICKRHTSSDTISLRRSQLSSLVSKLANTNLPDIQIIVYENVIQAILQAARLYDLVILPFIHNSSSNSGLTVSDVTYQVTSQLTCSIVMLGEPYESQLFALTTSSFSSIATI</sequence>
<dbReference type="GO" id="GO:0015297">
    <property type="term" value="F:antiporter activity"/>
    <property type="evidence" value="ECO:0007669"/>
    <property type="project" value="UniProtKB-KW"/>
</dbReference>
<dbReference type="GO" id="GO:0016020">
    <property type="term" value="C:membrane"/>
    <property type="evidence" value="ECO:0007669"/>
    <property type="project" value="UniProtKB-SubCell"/>
</dbReference>
<feature type="transmembrane region" description="Helical" evidence="9">
    <location>
        <begin position="100"/>
        <end position="119"/>
    </location>
</feature>
<comment type="subcellular location">
    <subcellularLocation>
        <location evidence="1">Membrane</location>
        <topology evidence="1">Multi-pass membrane protein</topology>
    </subcellularLocation>
</comment>
<dbReference type="Proteomes" id="UP000053051">
    <property type="component" value="Unassembled WGS sequence"/>
</dbReference>
<keyword evidence="7" id="KW-0406">Ion transport</keyword>
<comment type="similarity">
    <text evidence="2">Belongs to the monovalent cation:proton antiporter 2 (CPA2) transporter (TC 2.A.37) family.</text>
</comment>
<dbReference type="InterPro" id="IPR006016">
    <property type="entry name" value="UspA"/>
</dbReference>